<keyword evidence="12" id="KW-0648">Protein biosynthesis</keyword>
<dbReference type="InterPro" id="IPR001650">
    <property type="entry name" value="Helicase_C-like"/>
</dbReference>
<proteinExistence type="predicted"/>
<dbReference type="Gene3D" id="3.40.50.300">
    <property type="entry name" value="P-loop containing nucleotide triphosphate hydrolases"/>
    <property type="match status" value="2"/>
</dbReference>
<reference evidence="12" key="1">
    <citation type="submission" date="2025-08" db="UniProtKB">
        <authorList>
            <consortium name="RefSeq"/>
        </authorList>
    </citation>
    <scope>IDENTIFICATION</scope>
</reference>
<dbReference type="SMART" id="SM00487">
    <property type="entry name" value="DEXDc"/>
    <property type="match status" value="1"/>
</dbReference>
<evidence type="ECO:0000259" key="9">
    <source>
        <dbReference type="PROSITE" id="PS51194"/>
    </source>
</evidence>
<dbReference type="InterPro" id="IPR014014">
    <property type="entry name" value="RNA_helicase_DEAD_Q_motif"/>
</dbReference>
<dbReference type="SUPFAM" id="SSF52540">
    <property type="entry name" value="P-loop containing nucleoside triphosphate hydrolases"/>
    <property type="match status" value="1"/>
</dbReference>
<dbReference type="Pfam" id="PF00270">
    <property type="entry name" value="DEAD"/>
    <property type="match status" value="1"/>
</dbReference>
<evidence type="ECO:0000256" key="6">
    <source>
        <dbReference type="PROSITE-ProRule" id="PRU00552"/>
    </source>
</evidence>
<evidence type="ECO:0000259" key="10">
    <source>
        <dbReference type="PROSITE" id="PS51195"/>
    </source>
</evidence>
<dbReference type="SMART" id="SM00490">
    <property type="entry name" value="HELICc"/>
    <property type="match status" value="1"/>
</dbReference>
<dbReference type="RefSeq" id="XP_035828038.1">
    <property type="nucleotide sequence ID" value="XM_035972145.1"/>
</dbReference>
<dbReference type="CDD" id="cd18787">
    <property type="entry name" value="SF2_C_DEAD"/>
    <property type="match status" value="1"/>
</dbReference>
<sequence>MSEERRGSEQDRERFSKRESTPPLGGGGFSGRENQESKRNFAERKDSAAGERKPKEDEESSVSRRGESLDDATERDDRPGTTGWGEDHEGERTDEEDVTSVDDGFSDETKAVGMVQLFDDMNLKSDLLRGIYGMGFEFPSPIQQKAIMPAIQGRDVIAQAQSGTGKTATFSISILERLDVELNACQALVLSPTRELAHQTWRVMNCLGDYMGVNIHASIGGSRLSSREDARRLQAGVHVVVGTPGRVLDMIANHRGLDPRDIRIFVLDEADVMLSRGFKDAIYDIFKYLPVDVQVMIVSATLPQEVLAVTENFMRAPVRILVKQEQLTLEGIRQFYVQVEKEEFKLATLCDLYETLTISQSVIFCNLCRKVDWLTRSLKEKDFTVSAIHGEMDQRERDLVMQEFVSGSSRVLLCTDLLARGVDVQQVSMVLNFDLPTDRENYIHRIGRGGRFGRKGVAINFITRDDVRKMKDIEQFYNTCIQELPSDVADFI</sequence>
<gene>
    <name evidence="12" type="primary">LOC101846245</name>
</gene>
<evidence type="ECO:0000259" key="8">
    <source>
        <dbReference type="PROSITE" id="PS51192"/>
    </source>
</evidence>
<accession>A0ABM1W045</accession>
<evidence type="ECO:0000256" key="5">
    <source>
        <dbReference type="ARBA" id="ARBA00022840"/>
    </source>
</evidence>
<keyword evidence="2" id="KW-0547">Nucleotide-binding</keyword>
<dbReference type="PANTHER" id="PTHR47958">
    <property type="entry name" value="ATP-DEPENDENT RNA HELICASE DBP3"/>
    <property type="match status" value="1"/>
</dbReference>
<dbReference type="Proteomes" id="UP000694888">
    <property type="component" value="Unplaced"/>
</dbReference>
<dbReference type="InterPro" id="IPR027417">
    <property type="entry name" value="P-loop_NTPase"/>
</dbReference>
<evidence type="ECO:0000256" key="4">
    <source>
        <dbReference type="ARBA" id="ARBA00022806"/>
    </source>
</evidence>
<feature type="short sequence motif" description="Q motif" evidence="6">
    <location>
        <begin position="116"/>
        <end position="144"/>
    </location>
</feature>
<dbReference type="PROSITE" id="PS51192">
    <property type="entry name" value="HELICASE_ATP_BIND_1"/>
    <property type="match status" value="1"/>
</dbReference>
<evidence type="ECO:0000313" key="11">
    <source>
        <dbReference type="Proteomes" id="UP000694888"/>
    </source>
</evidence>
<organism evidence="11 12">
    <name type="scientific">Aplysia californica</name>
    <name type="common">California sea hare</name>
    <dbReference type="NCBI Taxonomy" id="6500"/>
    <lineage>
        <taxon>Eukaryota</taxon>
        <taxon>Metazoa</taxon>
        <taxon>Spiralia</taxon>
        <taxon>Lophotrochozoa</taxon>
        <taxon>Mollusca</taxon>
        <taxon>Gastropoda</taxon>
        <taxon>Heterobranchia</taxon>
        <taxon>Euthyneura</taxon>
        <taxon>Tectipleura</taxon>
        <taxon>Aplysiida</taxon>
        <taxon>Aplysioidea</taxon>
        <taxon>Aplysiidae</taxon>
        <taxon>Aplysia</taxon>
    </lineage>
</organism>
<dbReference type="GO" id="GO:0003743">
    <property type="term" value="F:translation initiation factor activity"/>
    <property type="evidence" value="ECO:0007669"/>
    <property type="project" value="UniProtKB-KW"/>
</dbReference>
<evidence type="ECO:0000256" key="3">
    <source>
        <dbReference type="ARBA" id="ARBA00022801"/>
    </source>
</evidence>
<dbReference type="Pfam" id="PF00271">
    <property type="entry name" value="Helicase_C"/>
    <property type="match status" value="1"/>
</dbReference>
<feature type="domain" description="Helicase C-terminal" evidence="9">
    <location>
        <begin position="331"/>
        <end position="492"/>
    </location>
</feature>
<feature type="compositionally biased region" description="Acidic residues" evidence="7">
    <location>
        <begin position="92"/>
        <end position="105"/>
    </location>
</feature>
<keyword evidence="11" id="KW-1185">Reference proteome</keyword>
<name>A0ABM1W045_APLCA</name>
<evidence type="ECO:0000256" key="2">
    <source>
        <dbReference type="ARBA" id="ARBA00022741"/>
    </source>
</evidence>
<protein>
    <recommendedName>
        <fullName evidence="1">RNA helicase</fullName>
        <ecNumber evidence="1">3.6.4.13</ecNumber>
    </recommendedName>
</protein>
<feature type="region of interest" description="Disordered" evidence="7">
    <location>
        <begin position="1"/>
        <end position="105"/>
    </location>
</feature>
<evidence type="ECO:0000256" key="1">
    <source>
        <dbReference type="ARBA" id="ARBA00012552"/>
    </source>
</evidence>
<keyword evidence="5" id="KW-0067">ATP-binding</keyword>
<feature type="compositionally biased region" description="Basic and acidic residues" evidence="7">
    <location>
        <begin position="33"/>
        <end position="68"/>
    </location>
</feature>
<evidence type="ECO:0000313" key="12">
    <source>
        <dbReference type="RefSeq" id="XP_035828038.1"/>
    </source>
</evidence>
<keyword evidence="4" id="KW-0347">Helicase</keyword>
<dbReference type="EC" id="3.6.4.13" evidence="1"/>
<feature type="domain" description="Helicase ATP-binding" evidence="8">
    <location>
        <begin position="147"/>
        <end position="320"/>
    </location>
</feature>
<keyword evidence="12" id="KW-0396">Initiation factor</keyword>
<evidence type="ECO:0000256" key="7">
    <source>
        <dbReference type="SAM" id="MobiDB-lite"/>
    </source>
</evidence>
<feature type="compositionally biased region" description="Basic and acidic residues" evidence="7">
    <location>
        <begin position="1"/>
        <end position="20"/>
    </location>
</feature>
<dbReference type="GeneID" id="101846245"/>
<keyword evidence="3" id="KW-0378">Hydrolase</keyword>
<dbReference type="PROSITE" id="PS51195">
    <property type="entry name" value="Q_MOTIF"/>
    <property type="match status" value="1"/>
</dbReference>
<feature type="domain" description="DEAD-box RNA helicase Q" evidence="10">
    <location>
        <begin position="116"/>
        <end position="144"/>
    </location>
</feature>
<dbReference type="InterPro" id="IPR014001">
    <property type="entry name" value="Helicase_ATP-bd"/>
</dbReference>
<dbReference type="PROSITE" id="PS51194">
    <property type="entry name" value="HELICASE_CTER"/>
    <property type="match status" value="1"/>
</dbReference>
<feature type="compositionally biased region" description="Basic and acidic residues" evidence="7">
    <location>
        <begin position="75"/>
        <end position="91"/>
    </location>
</feature>
<dbReference type="InterPro" id="IPR011545">
    <property type="entry name" value="DEAD/DEAH_box_helicase_dom"/>
</dbReference>